<proteinExistence type="predicted"/>
<protein>
    <recommendedName>
        <fullName evidence="3">Lysine-specific metallo-endopeptidase domain-containing protein</fullName>
    </recommendedName>
</protein>
<dbReference type="EMBL" id="BMFC01000006">
    <property type="protein sequence ID" value="GGC08480.1"/>
    <property type="molecule type" value="Genomic_DNA"/>
</dbReference>
<keyword evidence="2" id="KW-1185">Reference proteome</keyword>
<evidence type="ECO:0000313" key="2">
    <source>
        <dbReference type="Proteomes" id="UP000645462"/>
    </source>
</evidence>
<organism evidence="1 2">
    <name type="scientific">Marivita lacus</name>
    <dbReference type="NCBI Taxonomy" id="1323742"/>
    <lineage>
        <taxon>Bacteria</taxon>
        <taxon>Pseudomonadati</taxon>
        <taxon>Pseudomonadota</taxon>
        <taxon>Alphaproteobacteria</taxon>
        <taxon>Rhodobacterales</taxon>
        <taxon>Roseobacteraceae</taxon>
        <taxon>Marivita</taxon>
    </lineage>
</organism>
<gene>
    <name evidence="1" type="ORF">GCM10011363_26510</name>
</gene>
<accession>A0ABQ1KUG5</accession>
<dbReference type="RefSeq" id="WP_188482537.1">
    <property type="nucleotide sequence ID" value="NZ_BMFC01000006.1"/>
</dbReference>
<comment type="caution">
    <text evidence="1">The sequence shown here is derived from an EMBL/GenBank/DDBJ whole genome shotgun (WGS) entry which is preliminary data.</text>
</comment>
<evidence type="ECO:0008006" key="3">
    <source>
        <dbReference type="Google" id="ProtNLM"/>
    </source>
</evidence>
<reference evidence="2" key="1">
    <citation type="journal article" date="2019" name="Int. J. Syst. Evol. Microbiol.">
        <title>The Global Catalogue of Microorganisms (GCM) 10K type strain sequencing project: providing services to taxonomists for standard genome sequencing and annotation.</title>
        <authorList>
            <consortium name="The Broad Institute Genomics Platform"/>
            <consortium name="The Broad Institute Genome Sequencing Center for Infectious Disease"/>
            <person name="Wu L."/>
            <person name="Ma J."/>
        </authorList>
    </citation>
    <scope>NUCLEOTIDE SEQUENCE [LARGE SCALE GENOMIC DNA]</scope>
    <source>
        <strain evidence="2">CGMCC 1.12478</strain>
    </source>
</reference>
<evidence type="ECO:0000313" key="1">
    <source>
        <dbReference type="EMBL" id="GGC08480.1"/>
    </source>
</evidence>
<sequence length="168" mass="18153">MIQINIGDHAGSENGDNFTPIPAGNYRDQCRWARRKAIWISQNMPRADQYYSGLGAGVNLTTMLGNNSMWINYDGSIDYYGYTYSNNDIWIGPKPFRIGKWSVLATILHELAHVAGAPGAPPGGGVCAVNGLCHAAERAVYECGLGNRTELTTGIDDPATPYDPTISG</sequence>
<dbReference type="Proteomes" id="UP000645462">
    <property type="component" value="Unassembled WGS sequence"/>
</dbReference>
<name>A0ABQ1KUG5_9RHOB</name>